<comment type="caution">
    <text evidence="1">The sequence shown here is derived from an EMBL/GenBank/DDBJ whole genome shotgun (WGS) entry which is preliminary data.</text>
</comment>
<sequence>MSIDRLSSAFGAFAEKFALKFYFSELELCFSFVYKNPSPVSSEMSIDRSSSDLGAFAEKFALKIDYLEL</sequence>
<gene>
    <name evidence="1" type="ORF">TSAR_012370</name>
</gene>
<feature type="non-terminal residue" evidence="1">
    <location>
        <position position="69"/>
    </location>
</feature>
<evidence type="ECO:0000313" key="1">
    <source>
        <dbReference type="EMBL" id="OXU17999.1"/>
    </source>
</evidence>
<organism evidence="1 2">
    <name type="scientific">Trichomalopsis sarcophagae</name>
    <dbReference type="NCBI Taxonomy" id="543379"/>
    <lineage>
        <taxon>Eukaryota</taxon>
        <taxon>Metazoa</taxon>
        <taxon>Ecdysozoa</taxon>
        <taxon>Arthropoda</taxon>
        <taxon>Hexapoda</taxon>
        <taxon>Insecta</taxon>
        <taxon>Pterygota</taxon>
        <taxon>Neoptera</taxon>
        <taxon>Endopterygota</taxon>
        <taxon>Hymenoptera</taxon>
        <taxon>Apocrita</taxon>
        <taxon>Proctotrupomorpha</taxon>
        <taxon>Chalcidoidea</taxon>
        <taxon>Pteromalidae</taxon>
        <taxon>Pteromalinae</taxon>
        <taxon>Trichomalopsis</taxon>
    </lineage>
</organism>
<dbReference type="Proteomes" id="UP000215335">
    <property type="component" value="Unassembled WGS sequence"/>
</dbReference>
<evidence type="ECO:0000313" key="2">
    <source>
        <dbReference type="Proteomes" id="UP000215335"/>
    </source>
</evidence>
<keyword evidence="2" id="KW-1185">Reference proteome</keyword>
<accession>A0A232EI07</accession>
<dbReference type="EMBL" id="NNAY01004366">
    <property type="protein sequence ID" value="OXU17999.1"/>
    <property type="molecule type" value="Genomic_DNA"/>
</dbReference>
<protein>
    <submittedName>
        <fullName evidence="1">Uncharacterized protein</fullName>
    </submittedName>
</protein>
<dbReference type="AlphaFoldDB" id="A0A232EI07"/>
<proteinExistence type="predicted"/>
<name>A0A232EI07_9HYME</name>
<reference evidence="1 2" key="1">
    <citation type="journal article" date="2017" name="Curr. Biol.">
        <title>The Evolution of Venom by Co-option of Single-Copy Genes.</title>
        <authorList>
            <person name="Martinson E.O."/>
            <person name="Mrinalini"/>
            <person name="Kelkar Y.D."/>
            <person name="Chang C.H."/>
            <person name="Werren J.H."/>
        </authorList>
    </citation>
    <scope>NUCLEOTIDE SEQUENCE [LARGE SCALE GENOMIC DNA]</scope>
    <source>
        <strain evidence="1 2">Alberta</strain>
        <tissue evidence="1">Whole body</tissue>
    </source>
</reference>